<dbReference type="Proteomes" id="UP000486351">
    <property type="component" value="Unassembled WGS sequence"/>
</dbReference>
<dbReference type="InterPro" id="IPR043502">
    <property type="entry name" value="DNA/RNA_pol_sf"/>
</dbReference>
<reference evidence="3 4" key="1">
    <citation type="submission" date="2018-09" db="EMBL/GenBank/DDBJ databases">
        <title>Genomic investigation of the strawberry pathogen Phytophthora fragariae indicates pathogenicity is determined by transcriptional variation in three key races.</title>
        <authorList>
            <person name="Adams T.M."/>
            <person name="Armitage A.D."/>
            <person name="Sobczyk M.K."/>
            <person name="Bates H.J."/>
            <person name="Dunwell J.M."/>
            <person name="Nellist C.F."/>
            <person name="Harrison R.J."/>
        </authorList>
    </citation>
    <scope>NUCLEOTIDE SEQUENCE [LARGE SCALE GENOMIC DNA]</scope>
    <source>
        <strain evidence="3 4">NOV-77</strain>
    </source>
</reference>
<evidence type="ECO:0000313" key="4">
    <source>
        <dbReference type="Proteomes" id="UP000486351"/>
    </source>
</evidence>
<dbReference type="PANTHER" id="PTHR24559:SF444">
    <property type="entry name" value="REVERSE TRANSCRIPTASE DOMAIN-CONTAINING PROTEIN"/>
    <property type="match status" value="1"/>
</dbReference>
<dbReference type="InterPro" id="IPR043128">
    <property type="entry name" value="Rev_trsase/Diguanyl_cyclase"/>
</dbReference>
<dbReference type="PANTHER" id="PTHR24559">
    <property type="entry name" value="TRANSPOSON TY3-I GAG-POL POLYPROTEIN"/>
    <property type="match status" value="1"/>
</dbReference>
<evidence type="ECO:0000259" key="2">
    <source>
        <dbReference type="Pfam" id="PF00078"/>
    </source>
</evidence>
<comment type="caution">
    <text evidence="3">The sequence shown here is derived from an EMBL/GenBank/DDBJ whole genome shotgun (WGS) entry which is preliminary data.</text>
</comment>
<dbReference type="InterPro" id="IPR000477">
    <property type="entry name" value="RT_dom"/>
</dbReference>
<organism evidence="3 4">
    <name type="scientific">Phytophthora fragariae</name>
    <dbReference type="NCBI Taxonomy" id="53985"/>
    <lineage>
        <taxon>Eukaryota</taxon>
        <taxon>Sar</taxon>
        <taxon>Stramenopiles</taxon>
        <taxon>Oomycota</taxon>
        <taxon>Peronosporomycetes</taxon>
        <taxon>Peronosporales</taxon>
        <taxon>Peronosporaceae</taxon>
        <taxon>Phytophthora</taxon>
    </lineage>
</organism>
<feature type="compositionally biased region" description="Polar residues" evidence="1">
    <location>
        <begin position="23"/>
        <end position="33"/>
    </location>
</feature>
<proteinExistence type="predicted"/>
<dbReference type="Pfam" id="PF00078">
    <property type="entry name" value="RVT_1"/>
    <property type="match status" value="1"/>
</dbReference>
<sequence>MPRRRDQRRLSRSPFARHDSPRSLGQPSKTRTVPATRLHASSRTSSPRRFRRSFLLSEVSKYCVTRQWPLPRDQVQAIEDFFEGRRKAGHVRESISPHSSPTFCVKMATGGWRIAHAFNKLNDATIPAQTPISRKDMVLNTMSGSVIYSAIDLTEGFYQILMRESDIPLTAVSTPSGMLWEWPVMPQGLKNAPVAFNRMVSHVPR</sequence>
<dbReference type="InterPro" id="IPR053134">
    <property type="entry name" value="RNA-dir_DNA_polymerase"/>
</dbReference>
<dbReference type="SUPFAM" id="SSF56672">
    <property type="entry name" value="DNA/RNA polymerases"/>
    <property type="match status" value="1"/>
</dbReference>
<dbReference type="Gene3D" id="3.10.10.10">
    <property type="entry name" value="HIV Type 1 Reverse Transcriptase, subunit A, domain 1"/>
    <property type="match status" value="1"/>
</dbReference>
<feature type="compositionally biased region" description="Basic residues" evidence="1">
    <location>
        <begin position="1"/>
        <end position="11"/>
    </location>
</feature>
<evidence type="ECO:0000313" key="3">
    <source>
        <dbReference type="EMBL" id="KAE9362278.1"/>
    </source>
</evidence>
<gene>
    <name evidence="3" type="ORF">PF008_g188</name>
</gene>
<name>A0A6G0SPQ6_9STRA</name>
<dbReference type="Gene3D" id="3.30.70.270">
    <property type="match status" value="1"/>
</dbReference>
<dbReference type="EMBL" id="QXFY01000004">
    <property type="protein sequence ID" value="KAE9362278.1"/>
    <property type="molecule type" value="Genomic_DNA"/>
</dbReference>
<feature type="domain" description="Reverse transcriptase" evidence="2">
    <location>
        <begin position="109"/>
        <end position="204"/>
    </location>
</feature>
<accession>A0A6G0SPQ6</accession>
<protein>
    <recommendedName>
        <fullName evidence="2">Reverse transcriptase domain-containing protein</fullName>
    </recommendedName>
</protein>
<evidence type="ECO:0000256" key="1">
    <source>
        <dbReference type="SAM" id="MobiDB-lite"/>
    </source>
</evidence>
<dbReference type="CDD" id="cd01647">
    <property type="entry name" value="RT_LTR"/>
    <property type="match status" value="1"/>
</dbReference>
<dbReference type="AlphaFoldDB" id="A0A6G0SPQ6"/>
<feature type="region of interest" description="Disordered" evidence="1">
    <location>
        <begin position="1"/>
        <end position="45"/>
    </location>
</feature>